<dbReference type="PROSITE" id="PS00108">
    <property type="entry name" value="PROTEIN_KINASE_ST"/>
    <property type="match status" value="1"/>
</dbReference>
<dbReference type="InterPro" id="IPR008271">
    <property type="entry name" value="Ser/Thr_kinase_AS"/>
</dbReference>
<dbReference type="InterPro" id="IPR017441">
    <property type="entry name" value="Protein_kinase_ATP_BS"/>
</dbReference>
<dbReference type="InterPro" id="IPR051175">
    <property type="entry name" value="CLK_kinases"/>
</dbReference>
<evidence type="ECO:0000313" key="16">
    <source>
        <dbReference type="Proteomes" id="UP000694621"/>
    </source>
</evidence>
<evidence type="ECO:0000256" key="4">
    <source>
        <dbReference type="ARBA" id="ARBA00022553"/>
    </source>
</evidence>
<reference evidence="15" key="1">
    <citation type="submission" date="2025-08" db="UniProtKB">
        <authorList>
            <consortium name="Ensembl"/>
        </authorList>
    </citation>
    <scope>IDENTIFICATION</scope>
</reference>
<keyword evidence="4" id="KW-0597">Phosphoprotein</keyword>
<evidence type="ECO:0000256" key="1">
    <source>
        <dbReference type="ARBA" id="ARBA00004123"/>
    </source>
</evidence>
<evidence type="ECO:0000259" key="14">
    <source>
        <dbReference type="PROSITE" id="PS50011"/>
    </source>
</evidence>
<dbReference type="PROSITE" id="PS50011">
    <property type="entry name" value="PROTEIN_KINASE_DOM"/>
    <property type="match status" value="1"/>
</dbReference>
<dbReference type="GO" id="GO:0004713">
    <property type="term" value="F:protein tyrosine kinase activity"/>
    <property type="evidence" value="ECO:0007669"/>
    <property type="project" value="UniProtKB-KW"/>
</dbReference>
<dbReference type="InterPro" id="IPR011009">
    <property type="entry name" value="Kinase-like_dom_sf"/>
</dbReference>
<evidence type="ECO:0000256" key="10">
    <source>
        <dbReference type="ARBA" id="ARBA00023242"/>
    </source>
</evidence>
<evidence type="ECO:0000256" key="12">
    <source>
        <dbReference type="PROSITE-ProRule" id="PRU10141"/>
    </source>
</evidence>
<organism evidence="15 16">
    <name type="scientific">Astyanax mexicanus</name>
    <name type="common">Blind cave fish</name>
    <name type="synonym">Astyanax fasciatus mexicanus</name>
    <dbReference type="NCBI Taxonomy" id="7994"/>
    <lineage>
        <taxon>Eukaryota</taxon>
        <taxon>Metazoa</taxon>
        <taxon>Chordata</taxon>
        <taxon>Craniata</taxon>
        <taxon>Vertebrata</taxon>
        <taxon>Euteleostomi</taxon>
        <taxon>Actinopterygii</taxon>
        <taxon>Neopterygii</taxon>
        <taxon>Teleostei</taxon>
        <taxon>Ostariophysi</taxon>
        <taxon>Characiformes</taxon>
        <taxon>Characoidei</taxon>
        <taxon>Acestrorhamphidae</taxon>
        <taxon>Acestrorhamphinae</taxon>
        <taxon>Astyanax</taxon>
    </lineage>
</organism>
<comment type="subcellular location">
    <subcellularLocation>
        <location evidence="1">Nucleus</location>
    </subcellularLocation>
</comment>
<evidence type="ECO:0000256" key="7">
    <source>
        <dbReference type="ARBA" id="ARBA00022777"/>
    </source>
</evidence>
<keyword evidence="6 12" id="KW-0547">Nucleotide-binding</keyword>
<evidence type="ECO:0000256" key="9">
    <source>
        <dbReference type="ARBA" id="ARBA00023137"/>
    </source>
</evidence>
<dbReference type="GO" id="GO:0043484">
    <property type="term" value="P:regulation of RNA splicing"/>
    <property type="evidence" value="ECO:0007669"/>
    <property type="project" value="TreeGrafter"/>
</dbReference>
<evidence type="ECO:0000256" key="13">
    <source>
        <dbReference type="RuleBase" id="RU000304"/>
    </source>
</evidence>
<evidence type="ECO:0000256" key="11">
    <source>
        <dbReference type="ARBA" id="ARBA00037966"/>
    </source>
</evidence>
<dbReference type="Pfam" id="PF00069">
    <property type="entry name" value="Pkinase"/>
    <property type="match status" value="1"/>
</dbReference>
<sequence>MARSGPPDSHGLMMMMVVVRNLQRSHRRKRSRSVEDDEEGHLIYHSGDILRARYEIVCTLGEGAFGKVVECIDRSNRNARVALKIIKNIDRYREAAMSEVEVLEQMNSLDCDRRYSCVRMLDWFDHHGHVCIAFELLGLSTFDFLKENNFQPFPVDQIRHMAYQIIRAVKFLHKNKLTHTDLKPENILFIDSEYDLEYNSKMVNVKVVDFGNATYEHEHHTTVVSTRHYRAPEVILELGWSHSCDVWSIGCILIEYYLGSTLFQTHDSKEHLAMMERVLGPIPACMLQKTRKQRYVHHDRLDWDVHSSSGRYVRKHCKPLRQYMKSKSLDHEELFDLIEKMLEYDVTKRISLDEAIRHPFFSAKRKSQKNVCQ</sequence>
<dbReference type="PROSITE" id="PS00107">
    <property type="entry name" value="PROTEIN_KINASE_ATP"/>
    <property type="match status" value="1"/>
</dbReference>
<evidence type="ECO:0000256" key="3">
    <source>
        <dbReference type="ARBA" id="ARBA00022527"/>
    </source>
</evidence>
<dbReference type="Gene3D" id="3.30.200.20">
    <property type="entry name" value="Phosphorylase Kinase, domain 1"/>
    <property type="match status" value="1"/>
</dbReference>
<dbReference type="GO" id="GO:0005634">
    <property type="term" value="C:nucleus"/>
    <property type="evidence" value="ECO:0007669"/>
    <property type="project" value="UniProtKB-SubCell"/>
</dbReference>
<feature type="binding site" evidence="12">
    <location>
        <position position="84"/>
    </location>
    <ligand>
        <name>ATP</name>
        <dbReference type="ChEBI" id="CHEBI:30616"/>
    </ligand>
</feature>
<keyword evidence="7" id="KW-0418">Kinase</keyword>
<protein>
    <recommendedName>
        <fullName evidence="2">dual-specificity kinase</fullName>
        <ecNumber evidence="2">2.7.12.1</ecNumber>
    </recommendedName>
</protein>
<dbReference type="Gene3D" id="1.10.510.10">
    <property type="entry name" value="Transferase(Phosphotransferase) domain 1"/>
    <property type="match status" value="1"/>
</dbReference>
<evidence type="ECO:0000313" key="15">
    <source>
        <dbReference type="Ensembl" id="ENSAMXP00005021872.1"/>
    </source>
</evidence>
<gene>
    <name evidence="15" type="primary">clk4a</name>
</gene>
<dbReference type="FunFam" id="3.30.200.20:FF:000061">
    <property type="entry name" value="Dual specificity protein kinase CLK2"/>
    <property type="match status" value="1"/>
</dbReference>
<dbReference type="GO" id="GO:0005524">
    <property type="term" value="F:ATP binding"/>
    <property type="evidence" value="ECO:0007669"/>
    <property type="project" value="UniProtKB-UniRule"/>
</dbReference>
<evidence type="ECO:0000256" key="2">
    <source>
        <dbReference type="ARBA" id="ARBA00013203"/>
    </source>
</evidence>
<dbReference type="GO" id="GO:0004712">
    <property type="term" value="F:protein serine/threonine/tyrosine kinase activity"/>
    <property type="evidence" value="ECO:0007669"/>
    <property type="project" value="UniProtKB-EC"/>
</dbReference>
<evidence type="ECO:0000256" key="5">
    <source>
        <dbReference type="ARBA" id="ARBA00022679"/>
    </source>
</evidence>
<dbReference type="PANTHER" id="PTHR45646">
    <property type="entry name" value="SERINE/THREONINE-PROTEIN KINASE DOA-RELATED"/>
    <property type="match status" value="1"/>
</dbReference>
<dbReference type="GO" id="GO:0004674">
    <property type="term" value="F:protein serine/threonine kinase activity"/>
    <property type="evidence" value="ECO:0007669"/>
    <property type="project" value="UniProtKB-KW"/>
</dbReference>
<keyword evidence="5" id="KW-0808">Transferase</keyword>
<dbReference type="Ensembl" id="ENSAMXT00005024170.1">
    <property type="protein sequence ID" value="ENSAMXP00005021872.1"/>
    <property type="gene ID" value="ENSAMXG00005010569.1"/>
</dbReference>
<keyword evidence="3 13" id="KW-0723">Serine/threonine-protein kinase</keyword>
<dbReference type="SMART" id="SM00220">
    <property type="entry name" value="S_TKc"/>
    <property type="match status" value="1"/>
</dbReference>
<feature type="domain" description="Protein kinase" evidence="14">
    <location>
        <begin position="54"/>
        <end position="361"/>
    </location>
</feature>
<keyword evidence="8 12" id="KW-0067">ATP-binding</keyword>
<name>A0A8B9JI19_ASTMX</name>
<dbReference type="SUPFAM" id="SSF56112">
    <property type="entry name" value="Protein kinase-like (PK-like)"/>
    <property type="match status" value="1"/>
</dbReference>
<evidence type="ECO:0000256" key="6">
    <source>
        <dbReference type="ARBA" id="ARBA00022741"/>
    </source>
</evidence>
<evidence type="ECO:0000256" key="8">
    <source>
        <dbReference type="ARBA" id="ARBA00022840"/>
    </source>
</evidence>
<dbReference type="AlphaFoldDB" id="A0A8B9JI19"/>
<keyword evidence="10" id="KW-0539">Nucleus</keyword>
<comment type="similarity">
    <text evidence="11">Belongs to the protein kinase superfamily. CMGC Ser/Thr protein kinase family. Lammer subfamily.</text>
</comment>
<accession>A0A8B9JI19</accession>
<dbReference type="Proteomes" id="UP000694621">
    <property type="component" value="Unplaced"/>
</dbReference>
<dbReference type="PANTHER" id="PTHR45646:SF4">
    <property type="entry name" value="DUAL SPECIFICITY PROTEIN KINASE CLK1"/>
    <property type="match status" value="1"/>
</dbReference>
<dbReference type="EC" id="2.7.12.1" evidence="2"/>
<proteinExistence type="inferred from homology"/>
<keyword evidence="9" id="KW-0829">Tyrosine-protein kinase</keyword>
<dbReference type="InterPro" id="IPR000719">
    <property type="entry name" value="Prot_kinase_dom"/>
</dbReference>